<feature type="chain" id="PRO_5004663011" evidence="1">
    <location>
        <begin position="21"/>
        <end position="136"/>
    </location>
</feature>
<evidence type="ECO:0000256" key="1">
    <source>
        <dbReference type="SAM" id="SignalP"/>
    </source>
</evidence>
<dbReference type="EMBL" id="CP000143">
    <property type="protein sequence ID" value="AGY32420.1"/>
    <property type="molecule type" value="Genomic_DNA"/>
</dbReference>
<dbReference type="AlphaFoldDB" id="U5NRH5"/>
<dbReference type="STRING" id="272943.RSP_7544"/>
<keyword evidence="3" id="KW-1185">Reference proteome</keyword>
<gene>
    <name evidence="2" type="ORF">RSP_7544</name>
</gene>
<reference evidence="3" key="1">
    <citation type="submission" date="2005-09" db="EMBL/GenBank/DDBJ databases">
        <title>Complete sequence of chromosome 1 of Rhodobacter sphaeroides 2.4.1.</title>
        <authorList>
            <person name="Copeland A."/>
            <person name="Lucas S."/>
            <person name="Lapidus A."/>
            <person name="Barry K."/>
            <person name="Detter J.C."/>
            <person name="Glavina T."/>
            <person name="Hammon N."/>
            <person name="Israni S."/>
            <person name="Pitluck S."/>
            <person name="Richardson P."/>
            <person name="Mackenzie C."/>
            <person name="Choudhary M."/>
            <person name="Larimer F."/>
            <person name="Hauser L.J."/>
            <person name="Land M."/>
            <person name="Donohue T.J."/>
            <person name="Kaplan S."/>
        </authorList>
    </citation>
    <scope>NUCLEOTIDE SEQUENCE [LARGE SCALE GENOMIC DNA]</scope>
    <source>
        <strain evidence="3">ATCC 17023 / DSM 158 / JCM 6121 / CCUG 31486 / LMG 2827 / NBRC 12203 / NCIMB 8253 / ATH 2.4.1.</strain>
    </source>
</reference>
<dbReference type="Proteomes" id="UP000002703">
    <property type="component" value="Chromosome 1"/>
</dbReference>
<proteinExistence type="predicted"/>
<protein>
    <submittedName>
        <fullName evidence="2">Uncharacterized protein</fullName>
    </submittedName>
</protein>
<dbReference type="GeneID" id="17312363"/>
<accession>U5NRH5</accession>
<keyword evidence="1" id="KW-0732">Signal</keyword>
<dbReference type="KEGG" id="rsp:RSP_7544"/>
<dbReference type="RefSeq" id="WP_023003658.1">
    <property type="nucleotide sequence ID" value="NC_007493.2"/>
</dbReference>
<evidence type="ECO:0000313" key="2">
    <source>
        <dbReference type="EMBL" id="AGY32420.1"/>
    </source>
</evidence>
<sequence length="136" mass="15308">MLKSMTLAIFLALASTSAHAFPFQSETIDCSSEEAFKQSFERIAENESKVDTTAILFGTIQMLYANLPPERRARLYEGGGPVDNPFLNVAQSLEYAYETDFHLSLSDVKEYVRENGLTEMAAQWIAEREAEEAKKE</sequence>
<feature type="signal peptide" evidence="1">
    <location>
        <begin position="1"/>
        <end position="20"/>
    </location>
</feature>
<name>U5NRH5_CERS4</name>
<organism evidence="2 3">
    <name type="scientific">Cereibacter sphaeroides (strain ATCC 17023 / DSM 158 / JCM 6121 / CCUG 31486 / LMG 2827 / NBRC 12203 / NCIMB 8253 / ATH 2.4.1.)</name>
    <name type="common">Rhodobacter sphaeroides</name>
    <dbReference type="NCBI Taxonomy" id="272943"/>
    <lineage>
        <taxon>Bacteria</taxon>
        <taxon>Pseudomonadati</taxon>
        <taxon>Pseudomonadota</taxon>
        <taxon>Alphaproteobacteria</taxon>
        <taxon>Rhodobacterales</taxon>
        <taxon>Paracoccaceae</taxon>
        <taxon>Cereibacter</taxon>
    </lineage>
</organism>
<evidence type="ECO:0000313" key="3">
    <source>
        <dbReference type="Proteomes" id="UP000002703"/>
    </source>
</evidence>
<dbReference type="EnsemblBacteria" id="AGY32420">
    <property type="protein sequence ID" value="AGY32420"/>
    <property type="gene ID" value="RSP_7544"/>
</dbReference>